<dbReference type="EMBL" id="UGYZ01000002">
    <property type="protein sequence ID" value="SUI99330.1"/>
    <property type="molecule type" value="Genomic_DNA"/>
</dbReference>
<evidence type="ECO:0000256" key="2">
    <source>
        <dbReference type="ARBA" id="ARBA00023002"/>
    </source>
</evidence>
<sequence length="370" mass="40180">MTISIVKGAPGHYRMAEGVLDDMEELLAELGVEKIHIVTGKRAWHAARPYLPNQLIENSNLGFTYIEGFCTLQTVDEIASKLSSTDAVIGIGGGTVLDIAKAAAIKADVKSVLIPTIAATCAAWTPISVFYDENGTFTHFTEFPLANTLVLIEPKIIAESPVQYLRAGIGDTLAKFYEADALVDSFYKDRAIPVWLQVSQLSAKICKDILLENGQDAIAAVTTGTVTQELVNVIEAVIMTGGMVGGFGGKLGRSAGAHSIHNGLTEAEEVKDVLHGKLVAYGILVQLALEEKDDEVVKLMDYYREWGLPISLGDMGVNSENEQLLKRVVEKATLPNETIHFMNQKVTEEAVLSAMRKVEVLQKDNKLIHT</sequence>
<dbReference type="InterPro" id="IPR016205">
    <property type="entry name" value="Glycerol_DH"/>
</dbReference>
<keyword evidence="4" id="KW-0520">NAD</keyword>
<dbReference type="SUPFAM" id="SSF56796">
    <property type="entry name" value="Dehydroquinate synthase-like"/>
    <property type="match status" value="1"/>
</dbReference>
<name>A0A380BD52_SPOPA</name>
<feature type="binding site" evidence="3">
    <location>
        <position position="171"/>
    </location>
    <ligand>
        <name>glycerol</name>
        <dbReference type="ChEBI" id="CHEBI:17754"/>
    </ligand>
</feature>
<feature type="binding site" evidence="4">
    <location>
        <position position="125"/>
    </location>
    <ligand>
        <name>NAD(+)</name>
        <dbReference type="ChEBI" id="CHEBI:57540"/>
    </ligand>
</feature>
<feature type="binding site" evidence="4">
    <location>
        <position position="131"/>
    </location>
    <ligand>
        <name>NAD(+)</name>
        <dbReference type="ChEBI" id="CHEBI:57540"/>
    </ligand>
</feature>
<reference evidence="6 7" key="1">
    <citation type="submission" date="2018-06" db="EMBL/GenBank/DDBJ databases">
        <authorList>
            <consortium name="Pathogen Informatics"/>
            <person name="Doyle S."/>
        </authorList>
    </citation>
    <scope>NUCLEOTIDE SEQUENCE [LARGE SCALE GENOMIC DNA]</scope>
    <source>
        <strain evidence="7">ATCC 11859 / DSM 33 / NCIB 8841 / NCTC 4822</strain>
    </source>
</reference>
<organism evidence="6 7">
    <name type="scientific">Sporosarcina pasteurii</name>
    <name type="common">Bacillus pasteurii</name>
    <dbReference type="NCBI Taxonomy" id="1474"/>
    <lineage>
        <taxon>Bacteria</taxon>
        <taxon>Bacillati</taxon>
        <taxon>Bacillota</taxon>
        <taxon>Bacilli</taxon>
        <taxon>Bacillales</taxon>
        <taxon>Caryophanaceae</taxon>
        <taxon>Sporosarcina</taxon>
    </lineage>
</organism>
<evidence type="ECO:0000259" key="5">
    <source>
        <dbReference type="Pfam" id="PF00465"/>
    </source>
</evidence>
<dbReference type="GO" id="GO:0008888">
    <property type="term" value="F:glycerol dehydrogenase (NAD+) activity"/>
    <property type="evidence" value="ECO:0007669"/>
    <property type="project" value="UniProtKB-EC"/>
</dbReference>
<dbReference type="OrthoDB" id="5198708at2"/>
<keyword evidence="2 6" id="KW-0560">Oxidoreductase</keyword>
<evidence type="ECO:0000256" key="4">
    <source>
        <dbReference type="PIRSR" id="PIRSR000112-3"/>
    </source>
</evidence>
<proteinExistence type="predicted"/>
<feature type="binding site" evidence="3">
    <location>
        <position position="275"/>
    </location>
    <ligand>
        <name>glycerol</name>
        <dbReference type="ChEBI" id="CHEBI:17754"/>
    </ligand>
</feature>
<dbReference type="PANTHER" id="PTHR43616">
    <property type="entry name" value="GLYCEROL DEHYDROGENASE"/>
    <property type="match status" value="1"/>
</dbReference>
<dbReference type="InterPro" id="IPR001670">
    <property type="entry name" value="ADH_Fe/GldA"/>
</dbReference>
<dbReference type="Pfam" id="PF00465">
    <property type="entry name" value="Fe-ADH"/>
    <property type="match status" value="1"/>
</dbReference>
<gene>
    <name evidence="6" type="primary">gldA</name>
    <name evidence="6" type="ORF">NCTC4822_00567</name>
</gene>
<feature type="binding site" evidence="4">
    <location>
        <begin position="94"/>
        <end position="98"/>
    </location>
    <ligand>
        <name>NAD(+)</name>
        <dbReference type="ChEBI" id="CHEBI:57540"/>
    </ligand>
</feature>
<keyword evidence="1 3" id="KW-0479">Metal-binding</keyword>
<dbReference type="EC" id="1.1.1.6" evidence="6"/>
<keyword evidence="3" id="KW-0862">Zinc</keyword>
<dbReference type="Gene3D" id="3.40.50.1970">
    <property type="match status" value="1"/>
</dbReference>
<evidence type="ECO:0000256" key="3">
    <source>
        <dbReference type="PIRSR" id="PIRSR000112-1"/>
    </source>
</evidence>
<dbReference type="Proteomes" id="UP000254519">
    <property type="component" value="Unassembled WGS sequence"/>
</dbReference>
<feature type="binding site" evidence="3">
    <location>
        <position position="258"/>
    </location>
    <ligand>
        <name>glycerol</name>
        <dbReference type="ChEBI" id="CHEBI:17754"/>
    </ligand>
</feature>
<evidence type="ECO:0000313" key="6">
    <source>
        <dbReference type="EMBL" id="SUI99330.1"/>
    </source>
</evidence>
<keyword evidence="7" id="KW-1185">Reference proteome</keyword>
<accession>A0A380BD52</accession>
<evidence type="ECO:0000313" key="7">
    <source>
        <dbReference type="Proteomes" id="UP000254519"/>
    </source>
</evidence>
<protein>
    <submittedName>
        <fullName evidence="6">Glycerol dehydrogenase</fullName>
        <ecNumber evidence="6">1.1.1.6</ecNumber>
    </submittedName>
</protein>
<dbReference type="Gene3D" id="1.20.1090.10">
    <property type="entry name" value="Dehydroquinate synthase-like - alpha domain"/>
    <property type="match status" value="1"/>
</dbReference>
<feature type="domain" description="Alcohol dehydrogenase iron-type/glycerol dehydrogenase GldA" evidence="5">
    <location>
        <begin position="10"/>
        <end position="151"/>
    </location>
</feature>
<dbReference type="PANTHER" id="PTHR43616:SF3">
    <property type="entry name" value="HYDROXYCARBOXYLATE DEHYDROGENASE A"/>
    <property type="match status" value="1"/>
</dbReference>
<dbReference type="CDD" id="cd08172">
    <property type="entry name" value="GlyDH-like"/>
    <property type="match status" value="1"/>
</dbReference>
<dbReference type="GO" id="GO:0046872">
    <property type="term" value="F:metal ion binding"/>
    <property type="evidence" value="ECO:0007669"/>
    <property type="project" value="UniProtKB-KW"/>
</dbReference>
<evidence type="ECO:0000256" key="1">
    <source>
        <dbReference type="ARBA" id="ARBA00022723"/>
    </source>
</evidence>
<dbReference type="RefSeq" id="WP_115360045.1">
    <property type="nucleotide sequence ID" value="NZ_CP038012.1"/>
</dbReference>
<dbReference type="PIRSF" id="PIRSF000112">
    <property type="entry name" value="Glycerol_dehydrogenase"/>
    <property type="match status" value="1"/>
</dbReference>
<comment type="cofactor">
    <cofactor evidence="3">
        <name>Zn(2+)</name>
        <dbReference type="ChEBI" id="CHEBI:29105"/>
    </cofactor>
    <text evidence="3">Binds 1 zinc ion per subunit.</text>
</comment>
<dbReference type="AlphaFoldDB" id="A0A380BD52"/>